<dbReference type="InterPro" id="IPR027417">
    <property type="entry name" value="P-loop_NTPase"/>
</dbReference>
<dbReference type="Proteomes" id="UP000885826">
    <property type="component" value="Unassembled WGS sequence"/>
</dbReference>
<dbReference type="Gene3D" id="1.10.486.10">
    <property type="entry name" value="PCRA, domain 4"/>
    <property type="match status" value="1"/>
</dbReference>
<dbReference type="InterPro" id="IPR038726">
    <property type="entry name" value="PDDEXK_AddAB-type"/>
</dbReference>
<dbReference type="InterPro" id="IPR011335">
    <property type="entry name" value="Restrct_endonuc-II-like"/>
</dbReference>
<evidence type="ECO:0000313" key="2">
    <source>
        <dbReference type="EMBL" id="HEC78964.1"/>
    </source>
</evidence>
<dbReference type="InterPro" id="IPR011604">
    <property type="entry name" value="PDDEXK-like_dom_sf"/>
</dbReference>
<dbReference type="SUPFAM" id="SSF52540">
    <property type="entry name" value="P-loop containing nucleoside triphosphate hydrolases"/>
    <property type="match status" value="1"/>
</dbReference>
<dbReference type="AlphaFoldDB" id="A0A9C9EN16"/>
<feature type="domain" description="PD-(D/E)XK endonuclease-like" evidence="1">
    <location>
        <begin position="652"/>
        <end position="914"/>
    </location>
</feature>
<dbReference type="EMBL" id="DRIG01000082">
    <property type="protein sequence ID" value="HEC78964.1"/>
    <property type="molecule type" value="Genomic_DNA"/>
</dbReference>
<accession>A0A9C9EN16</accession>
<comment type="caution">
    <text evidence="2">The sequence shown here is derived from an EMBL/GenBank/DDBJ whole genome shotgun (WGS) entry which is preliminary data.</text>
</comment>
<dbReference type="Pfam" id="PF12705">
    <property type="entry name" value="PDDEXK_1"/>
    <property type="match status" value="1"/>
</dbReference>
<gene>
    <name evidence="2" type="ORF">ENI34_07470</name>
</gene>
<name>A0A9C9EN16_UNCW3</name>
<dbReference type="Gene3D" id="3.40.50.300">
    <property type="entry name" value="P-loop containing nucleotide triphosphate hydrolases"/>
    <property type="match status" value="1"/>
</dbReference>
<dbReference type="Gene3D" id="3.90.320.10">
    <property type="match status" value="1"/>
</dbReference>
<evidence type="ECO:0000313" key="3">
    <source>
        <dbReference type="Proteomes" id="UP000885826"/>
    </source>
</evidence>
<organism evidence="2 3">
    <name type="scientific">candidate division WOR-3 bacterium</name>
    <dbReference type="NCBI Taxonomy" id="2052148"/>
    <lineage>
        <taxon>Bacteria</taxon>
        <taxon>Bacteria division WOR-3</taxon>
    </lineage>
</organism>
<sequence length="920" mass="109003">MPEKSVIKAIPVELPFLRILAEYLKERYKDWSPDFSKILLIFPSQRNKFYFRRYLLECSNISAVIPPAMKTIDEIMEDIFEYCGGRKGRRLNMIERNFILKQVIDSLKIEFWQELPFLRFISIGCRLLGFFDELAKELVCFERLEEEIVSGHYPERYVKNELFIIKSVYQKYREKLSALDYCDDIDKYDLIHQKCNIEFLKAYKYIGIAGLVATTAVENRVIQRILQELPAELILHTSLKNDDKDVDTTSPFYLHHKMLQSVVPDGNYDIQFITEEKSPPPVYHIKRTETEFQQTFYLQQVLRKIKGRYEPHRIAVILTDEGMIYAVAESLKTVGCEYNISAGLPFTQSILYSFLDHLKDFVDSKFHYKELFSLIKHPLFKNASFQDKPLRPIIYQFIQFMVEKKQNYFIPDQRYDETFDPLIHLIKYCIKTVSADLSLSDYVDNLTTMLNTILSCNQEFIKRASPDIDEFLESLHRFTKLRIPEGMIKGGLGILEFLLRLIQDERFNLIGDPMKGVQVIGLLEARNLDFDCIIIPSMNEGIFPKYSEKDLFVNQSVRRQVGLPYDKERENLYYYYFTEMINSEKEVFLSYIEEENRNIRSRFIDFLEEDNIPVDRRPILFDNTAIKTPEGSVKKKRNVLNHLYHLISSRGLTPTNLKDYRECPYRFFLKYVAALKEPVEIIEEAGAREWGRILHGALRNFYKYRFPEGLGENRLEEAKQLLYKEVQEVLRRELAQKPTEVTFFDLEIYRKRLDKFLEHEVTRFKEGYRINNQILEERVSHTEIIGNIKVKLYGYTDRVDMYDDRYYIIDYKTTVPEKKKYRLGEDFVEFQLPLYALLLTGRSPEMICGLAYYEISKSIRIIEITDKDSVARYLAEFKEEILLPTIREILDESIPFSRTTDQKNCTFCLFKDLCGVNYER</sequence>
<reference evidence="2" key="1">
    <citation type="journal article" date="2020" name="mSystems">
        <title>Genome- and Community-Level Interaction Insights into Carbon Utilization and Element Cycling Functions of Hydrothermarchaeota in Hydrothermal Sediment.</title>
        <authorList>
            <person name="Zhou Z."/>
            <person name="Liu Y."/>
            <person name="Xu W."/>
            <person name="Pan J."/>
            <person name="Luo Z.H."/>
            <person name="Li M."/>
        </authorList>
    </citation>
    <scope>NUCLEOTIDE SEQUENCE</scope>
    <source>
        <strain evidence="2">HyVt-388</strain>
    </source>
</reference>
<evidence type="ECO:0000259" key="1">
    <source>
        <dbReference type="Pfam" id="PF12705"/>
    </source>
</evidence>
<proteinExistence type="predicted"/>
<protein>
    <submittedName>
        <fullName evidence="2">PD-(D/E)XK nuclease family protein</fullName>
    </submittedName>
</protein>
<dbReference type="SUPFAM" id="SSF52980">
    <property type="entry name" value="Restriction endonuclease-like"/>
    <property type="match status" value="1"/>
</dbReference>